<dbReference type="InterPro" id="IPR042196">
    <property type="entry name" value="FHIPEP_4"/>
</dbReference>
<dbReference type="Proteomes" id="UP000002027">
    <property type="component" value="Chromosome 1"/>
</dbReference>
<dbReference type="eggNOG" id="COG1298">
    <property type="taxonomic scope" value="Bacteria"/>
</dbReference>
<evidence type="ECO:0000256" key="5">
    <source>
        <dbReference type="ARBA" id="ARBA00022989"/>
    </source>
</evidence>
<dbReference type="STRING" id="479434.Sthe_0573"/>
<evidence type="ECO:0000256" key="2">
    <source>
        <dbReference type="ARBA" id="ARBA00008835"/>
    </source>
</evidence>
<feature type="transmembrane region" description="Helical" evidence="7">
    <location>
        <begin position="285"/>
        <end position="302"/>
    </location>
</feature>
<feature type="transmembrane region" description="Helical" evidence="7">
    <location>
        <begin position="205"/>
        <end position="226"/>
    </location>
</feature>
<dbReference type="AlphaFoldDB" id="D1C194"/>
<evidence type="ECO:0000313" key="9">
    <source>
        <dbReference type="Proteomes" id="UP000002027"/>
    </source>
</evidence>
<keyword evidence="7" id="KW-0813">Transport</keyword>
<proteinExistence type="inferred from homology"/>
<comment type="function">
    <text evidence="7">Required for formation of the rod structure of the flagellar apparatus. Together with FliI and FliH, may constitute the export apparatus of flagellin.</text>
</comment>
<organism evidence="8 9">
    <name type="scientific">Sphaerobacter thermophilus (strain ATCC 49802 / DSM 20745 / KCCM 41009 / NCIMB 13125 / S 6022)</name>
    <dbReference type="NCBI Taxonomy" id="479434"/>
    <lineage>
        <taxon>Bacteria</taxon>
        <taxon>Pseudomonadati</taxon>
        <taxon>Thermomicrobiota</taxon>
        <taxon>Thermomicrobia</taxon>
        <taxon>Sphaerobacterales</taxon>
        <taxon>Sphaerobacterineae</taxon>
        <taxon>Sphaerobacteraceae</taxon>
        <taxon>Sphaerobacter</taxon>
    </lineage>
</organism>
<keyword evidence="8" id="KW-0966">Cell projection</keyword>
<gene>
    <name evidence="7" type="primary">flhA</name>
    <name evidence="8" type="ordered locus">Sthe_0573</name>
</gene>
<feature type="transmembrane region" description="Helical" evidence="7">
    <location>
        <begin position="238"/>
        <end position="264"/>
    </location>
</feature>
<evidence type="ECO:0000256" key="6">
    <source>
        <dbReference type="ARBA" id="ARBA00023136"/>
    </source>
</evidence>
<evidence type="ECO:0000256" key="1">
    <source>
        <dbReference type="ARBA" id="ARBA00004651"/>
    </source>
</evidence>
<keyword evidence="8" id="KW-0282">Flagellum</keyword>
<dbReference type="HOGENOM" id="CLU_015346_3_0_0"/>
<dbReference type="RefSeq" id="WP_012871058.1">
    <property type="nucleotide sequence ID" value="NC_013523.1"/>
</dbReference>
<dbReference type="GO" id="GO:0044780">
    <property type="term" value="P:bacterial-type flagellum assembly"/>
    <property type="evidence" value="ECO:0007669"/>
    <property type="project" value="InterPro"/>
</dbReference>
<feature type="transmembrane region" description="Helical" evidence="7">
    <location>
        <begin position="79"/>
        <end position="99"/>
    </location>
</feature>
<accession>D1C194</accession>
<dbReference type="KEGG" id="sti:Sthe_0573"/>
<evidence type="ECO:0000313" key="8">
    <source>
        <dbReference type="EMBL" id="ACZ38011.1"/>
    </source>
</evidence>
<dbReference type="GO" id="GO:0009306">
    <property type="term" value="P:protein secretion"/>
    <property type="evidence" value="ECO:0007669"/>
    <property type="project" value="InterPro"/>
</dbReference>
<dbReference type="InterPro" id="IPR042194">
    <property type="entry name" value="FHIPEP_1"/>
</dbReference>
<dbReference type="InterPro" id="IPR025505">
    <property type="entry name" value="FHIPEP_CS"/>
</dbReference>
<feature type="transmembrane region" description="Helical" evidence="7">
    <location>
        <begin position="47"/>
        <end position="67"/>
    </location>
</feature>
<evidence type="ECO:0000256" key="7">
    <source>
        <dbReference type="RuleBase" id="RU364093"/>
    </source>
</evidence>
<dbReference type="Gene3D" id="1.10.8.540">
    <property type="entry name" value="FHIPEP family, domain 3"/>
    <property type="match status" value="1"/>
</dbReference>
<sequence length="688" mass="73808">MVTTASSSTPATGLRRLTQYSDVVLAVGVIMIVAMMIVPIPPAIVDVLITLNIAGALTILLVSIYLLEPLQFSAFPSLLLLATLFRLGLNVTSSRLILLQGDAGQVIEAFGSFVVGGNYVVGIVVFVILVVIQFVVITNGAGRVAEVAARFTLDAMPGKQMAIDADLNAGLITEDEARARRQQIAREANFYGAMDGASKFVKGDAIAGILIIIVNIIGGVVIGALQRGLPIGEALRTYALLTVGDGLVTQIPALLISTATGIIVTRASASDHDLGHDMVRQVLKNPRALAIGGALLLLLAVIPGLPKLPFFVIAVALLGASQLVRQHGRTAPVEEAPPETPVDEDMMDLLRVDPMELEIGYGLIPLVDEAQGGTLLKRITLVRRQVALDLGITVPTIRIRDNLQLRPNEYRIKLRGVEVAAGEVYPDRLMAMNAGGVSGEIDGIDGREPAFGLAAKWIPESQRMHAEALGYTVVDPASVVTTHLSEVIRTHAADILRRQDVQRLLDGVRMEHPAVVDELVPHLLSLAEVQQVLQHLLREGISIRDLVTVLEALGNHARTTKDVPTLAEHVRAALAPAISARYATPEGDLYVLTLQPEVSSHLVDSLQATESGPQLSLDPEWLQRLLTAIAREMERVASLGRQPILLVPAGIRLALRRATERSLPNLTILSYREIAPNVQVHAAGMVRV</sequence>
<evidence type="ECO:0000256" key="4">
    <source>
        <dbReference type="ARBA" id="ARBA00022692"/>
    </source>
</evidence>
<keyword evidence="4 7" id="KW-0812">Transmembrane</keyword>
<keyword evidence="8" id="KW-0969">Cilium</keyword>
<dbReference type="PIRSF" id="PIRSF005419">
    <property type="entry name" value="FlhA"/>
    <property type="match status" value="1"/>
</dbReference>
<keyword evidence="9" id="KW-1185">Reference proteome</keyword>
<dbReference type="FunCoup" id="D1C194">
    <property type="interactions" value="89"/>
</dbReference>
<reference evidence="8 9" key="2">
    <citation type="journal article" date="2010" name="Stand. Genomic Sci.">
        <title>Complete genome sequence of Desulfohalobium retbaense type strain (HR(100)).</title>
        <authorList>
            <person name="Spring S."/>
            <person name="Nolan M."/>
            <person name="Lapidus A."/>
            <person name="Glavina Del Rio T."/>
            <person name="Copeland A."/>
            <person name="Tice H."/>
            <person name="Cheng J.F."/>
            <person name="Lucas S."/>
            <person name="Land M."/>
            <person name="Chen F."/>
            <person name="Bruce D."/>
            <person name="Goodwin L."/>
            <person name="Pitluck S."/>
            <person name="Ivanova N."/>
            <person name="Mavromatis K."/>
            <person name="Mikhailova N."/>
            <person name="Pati A."/>
            <person name="Chen A."/>
            <person name="Palaniappan K."/>
            <person name="Hauser L."/>
            <person name="Chang Y.J."/>
            <person name="Jeffries C.D."/>
            <person name="Munk C."/>
            <person name="Kiss H."/>
            <person name="Chain P."/>
            <person name="Han C."/>
            <person name="Brettin T."/>
            <person name="Detter J.C."/>
            <person name="Schuler E."/>
            <person name="Goker M."/>
            <person name="Rohde M."/>
            <person name="Bristow J."/>
            <person name="Eisen J.A."/>
            <person name="Markowitz V."/>
            <person name="Hugenholtz P."/>
            <person name="Kyrpides N.C."/>
            <person name="Klenk H.P."/>
        </authorList>
    </citation>
    <scope>NUCLEOTIDE SEQUENCE [LARGE SCALE GENOMIC DNA]</scope>
    <source>
        <strain evidence="9">ATCC 49802 / DSM 20745 / S 6022</strain>
    </source>
</reference>
<dbReference type="InterPro" id="IPR042193">
    <property type="entry name" value="FHIPEP_3"/>
</dbReference>
<evidence type="ECO:0000256" key="3">
    <source>
        <dbReference type="ARBA" id="ARBA00022475"/>
    </source>
</evidence>
<keyword evidence="3 7" id="KW-1003">Cell membrane</keyword>
<dbReference type="EMBL" id="CP001823">
    <property type="protein sequence ID" value="ACZ38011.1"/>
    <property type="molecule type" value="Genomic_DNA"/>
</dbReference>
<feature type="transmembrane region" description="Helical" evidence="7">
    <location>
        <begin position="23"/>
        <end position="41"/>
    </location>
</feature>
<dbReference type="PANTHER" id="PTHR30161:SF1">
    <property type="entry name" value="FLAGELLAR BIOSYNTHESIS PROTEIN FLHA-RELATED"/>
    <property type="match status" value="1"/>
</dbReference>
<protein>
    <recommendedName>
        <fullName evidence="7">Flagellar biosynthesis protein FlhA</fullName>
    </recommendedName>
</protein>
<feature type="transmembrane region" description="Helical" evidence="7">
    <location>
        <begin position="119"/>
        <end position="141"/>
    </location>
</feature>
<dbReference type="Gene3D" id="3.40.50.12790">
    <property type="entry name" value="FHIPEP family, domain 4"/>
    <property type="match status" value="1"/>
</dbReference>
<dbReference type="InterPro" id="IPR001712">
    <property type="entry name" value="T3SS_FHIPEP"/>
</dbReference>
<keyword evidence="7" id="KW-0653">Protein transport</keyword>
<dbReference type="Gene3D" id="3.40.30.60">
    <property type="entry name" value="FHIPEP family, domain 1"/>
    <property type="match status" value="1"/>
</dbReference>
<keyword evidence="6 7" id="KW-0472">Membrane</keyword>
<dbReference type="PROSITE" id="PS00994">
    <property type="entry name" value="FHIPEP"/>
    <property type="match status" value="1"/>
</dbReference>
<dbReference type="PANTHER" id="PTHR30161">
    <property type="entry name" value="FLAGELLAR EXPORT PROTEIN, MEMBRANE FLHA SUBUNIT-RELATED"/>
    <property type="match status" value="1"/>
</dbReference>
<dbReference type="PRINTS" id="PR00949">
    <property type="entry name" value="TYPE3IMAPROT"/>
</dbReference>
<dbReference type="InParanoid" id="D1C194"/>
<keyword evidence="5 7" id="KW-1133">Transmembrane helix</keyword>
<dbReference type="NCBIfam" id="TIGR01398">
    <property type="entry name" value="FlhA"/>
    <property type="match status" value="1"/>
</dbReference>
<keyword evidence="7" id="KW-1005">Bacterial flagellum biogenesis</keyword>
<keyword evidence="7" id="KW-1006">Bacterial flagellum protein export</keyword>
<dbReference type="Pfam" id="PF00771">
    <property type="entry name" value="FHIPEP"/>
    <property type="match status" value="1"/>
</dbReference>
<dbReference type="OrthoDB" id="9759185at2"/>
<comment type="subcellular location">
    <subcellularLocation>
        <location evidence="1 7">Cell membrane</location>
        <topology evidence="1 7">Multi-pass membrane protein</topology>
    </subcellularLocation>
</comment>
<name>D1C194_SPHTD</name>
<comment type="similarity">
    <text evidence="2 7">Belongs to the FHIPEP (flagella/HR/invasion proteins export pore) family.</text>
</comment>
<dbReference type="InterPro" id="IPR006301">
    <property type="entry name" value="FlhA"/>
</dbReference>
<dbReference type="GO" id="GO:0005886">
    <property type="term" value="C:plasma membrane"/>
    <property type="evidence" value="ECO:0007669"/>
    <property type="project" value="UniProtKB-SubCell"/>
</dbReference>
<reference evidence="9" key="1">
    <citation type="submission" date="2009-11" db="EMBL/GenBank/DDBJ databases">
        <title>The complete chromosome 1 of Sphaerobacter thermophilus DSM 20745.</title>
        <authorList>
            <person name="Lucas S."/>
            <person name="Copeland A."/>
            <person name="Lapidus A."/>
            <person name="Glavina del Rio T."/>
            <person name="Dalin E."/>
            <person name="Tice H."/>
            <person name="Bruce D."/>
            <person name="Goodwin L."/>
            <person name="Pitluck S."/>
            <person name="Kyrpides N."/>
            <person name="Mavromatis K."/>
            <person name="Ivanova N."/>
            <person name="Mikhailova N."/>
            <person name="LaButti K.M."/>
            <person name="Clum A."/>
            <person name="Sun H.I."/>
            <person name="Brettin T."/>
            <person name="Detter J.C."/>
            <person name="Han C."/>
            <person name="Larimer F."/>
            <person name="Land M."/>
            <person name="Hauser L."/>
            <person name="Markowitz V."/>
            <person name="Cheng J.F."/>
            <person name="Hugenholtz P."/>
            <person name="Woyke T."/>
            <person name="Wu D."/>
            <person name="Steenblock K."/>
            <person name="Schneider S."/>
            <person name="Pukall R."/>
            <person name="Goeker M."/>
            <person name="Klenk H.P."/>
            <person name="Eisen J.A."/>
        </authorList>
    </citation>
    <scope>NUCLEOTIDE SEQUENCE [LARGE SCALE GENOMIC DNA]</scope>
    <source>
        <strain evidence="9">ATCC 49802 / DSM 20745 / S 6022</strain>
    </source>
</reference>